<evidence type="ECO:0000313" key="19">
    <source>
        <dbReference type="Proteomes" id="UP001206548"/>
    </source>
</evidence>
<feature type="domain" description="Dihydroxy-acid/6-phosphogluconate dehydratase C-terminal" evidence="17">
    <location>
        <begin position="373"/>
        <end position="561"/>
    </location>
</feature>
<evidence type="ECO:0000256" key="2">
    <source>
        <dbReference type="ARBA" id="ARBA00006486"/>
    </source>
</evidence>
<sequence length="572" mass="60906">MKGEKMTEETKDFRIRSHVYDGMVRSPNRAMLRATGMRDDNFEKPIVGVISTWAENTPCNIHLHDFGKLAKEGVKSEGAWPVQFGTITVADGIAMGTPGMRFSLPSRDIIADSIETAISGHNCDALVAIGGCDKNMPGSMIAIANTGIPAIFVYGGTIAPGNLDGKDIDLVSVFEGVGQWNHGDLSAEEVRRIECNACPGPGGCGGMYTANTMASAIEAMGMSLPGSSSHPAASAEKQKDVEEAGRAIVKLLEMGITPKDIMTRKAFENAITVVMALGGSTNAILHLLAIAHAANVELTLDDFNDFQARVPHLADLKPSGQYVFQDLYNVGGVQAVMKYLYQNGYLHGDCLTCTGKTLAENLAEAPDLKEGQKVIMPLDKPKRVDGPLIILRGNLAPDGAVAKVSGVKVRRHEGPAKVFNSEEDAVNAVLADEIVDGDVVVVRYVGPKGGPGMPEMLSLSSILVGKGQGESVCLLTDGRFSGGTYGLVVGHIAPEAQDGGPIAYLRDGDIVVVDQDTKEITMKVSEKELAKRQSETELQPLYSRGVLGKYAHIVSSSAKGAITDFWHKEDNE</sequence>
<evidence type="ECO:0000256" key="15">
    <source>
        <dbReference type="HAMAP-Rule" id="MF_00012"/>
    </source>
</evidence>
<keyword evidence="4 15" id="KW-0001">2Fe-2S</keyword>
<comment type="subunit">
    <text evidence="15">Homodimer.</text>
</comment>
<dbReference type="SUPFAM" id="SSF143975">
    <property type="entry name" value="IlvD/EDD N-terminal domain-like"/>
    <property type="match status" value="1"/>
</dbReference>
<dbReference type="PROSITE" id="PS00886">
    <property type="entry name" value="ILVD_EDD_1"/>
    <property type="match status" value="1"/>
</dbReference>
<keyword evidence="9 15" id="KW-0456">Lyase</keyword>
<dbReference type="EC" id="4.2.1.9" evidence="14 15"/>
<evidence type="ECO:0000256" key="8">
    <source>
        <dbReference type="ARBA" id="ARBA00023014"/>
    </source>
</evidence>
<evidence type="ECO:0000256" key="13">
    <source>
        <dbReference type="ARBA" id="ARBA00029437"/>
    </source>
</evidence>
<evidence type="ECO:0000259" key="16">
    <source>
        <dbReference type="Pfam" id="PF00920"/>
    </source>
</evidence>
<comment type="pathway">
    <text evidence="13 15">Amino-acid biosynthesis; L-isoleucine biosynthesis; L-isoleucine from 2-oxobutanoate: step 3/4.</text>
</comment>
<evidence type="ECO:0000256" key="3">
    <source>
        <dbReference type="ARBA" id="ARBA00022605"/>
    </source>
</evidence>
<keyword evidence="10 15" id="KW-0100">Branched-chain amino acid biosynthesis</keyword>
<evidence type="ECO:0000256" key="11">
    <source>
        <dbReference type="ARBA" id="ARBA00029304"/>
    </source>
</evidence>
<keyword evidence="6 15" id="KW-0460">Magnesium</keyword>
<keyword evidence="8 15" id="KW-0411">Iron-sulfur</keyword>
<gene>
    <name evidence="15 18" type="primary">ilvD</name>
    <name evidence="18" type="ORF">NXS10_02320</name>
</gene>
<comment type="catalytic activity">
    <reaction evidence="15">
        <text>(2R,3R)-2,3-dihydroxy-3-methylpentanoate = (S)-3-methyl-2-oxopentanoate + H2O</text>
        <dbReference type="Rhea" id="RHEA:27694"/>
        <dbReference type="ChEBI" id="CHEBI:15377"/>
        <dbReference type="ChEBI" id="CHEBI:35146"/>
        <dbReference type="ChEBI" id="CHEBI:49258"/>
        <dbReference type="EC" id="4.2.1.9"/>
    </reaction>
</comment>
<proteinExistence type="inferred from homology"/>
<feature type="modified residue" description="N6-carboxylysine" evidence="15">
    <location>
        <position position="134"/>
    </location>
</feature>
<feature type="binding site" evidence="15">
    <location>
        <position position="91"/>
    </location>
    <ligand>
        <name>Mg(2+)</name>
        <dbReference type="ChEBI" id="CHEBI:18420"/>
    </ligand>
</feature>
<dbReference type="GO" id="GO:0004160">
    <property type="term" value="F:dihydroxy-acid dehydratase activity"/>
    <property type="evidence" value="ECO:0007669"/>
    <property type="project" value="UniProtKB-EC"/>
</dbReference>
<evidence type="ECO:0000256" key="5">
    <source>
        <dbReference type="ARBA" id="ARBA00022723"/>
    </source>
</evidence>
<keyword evidence="3 15" id="KW-0028">Amino-acid biosynthesis</keyword>
<dbReference type="SUPFAM" id="SSF52016">
    <property type="entry name" value="LeuD/IlvD-like"/>
    <property type="match status" value="1"/>
</dbReference>
<dbReference type="InterPro" id="IPR020558">
    <property type="entry name" value="DiOHA_6PGluconate_deHydtase_CS"/>
</dbReference>
<comment type="similarity">
    <text evidence="2 15">Belongs to the IlvD/Edd family.</text>
</comment>
<dbReference type="NCBIfam" id="NF002068">
    <property type="entry name" value="PRK00911.1"/>
    <property type="match status" value="1"/>
</dbReference>
<feature type="domain" description="Dihydroxy-acid/6-phosphogluconate dehydratase N-terminal" evidence="16">
    <location>
        <begin position="44"/>
        <end position="361"/>
    </location>
</feature>
<dbReference type="Pfam" id="PF00920">
    <property type="entry name" value="ILVD_EDD_N"/>
    <property type="match status" value="1"/>
</dbReference>
<reference evidence="18 19" key="1">
    <citation type="journal article" date="2023" name="Int. J. Syst. Evol. Microbiol.">
        <title>Streptococcus sciuri sp. nov., Staphylococcus marylandisciuri sp. nov. and Staphylococcus americanisciuri sp. nov., isolated from faeces of eastern grey squirrel (Sciurus carolinensis).</title>
        <authorList>
            <person name="Volokhov D.V."/>
            <person name="Zagorodnyaya T.A."/>
            <person name="Furtak V.A."/>
            <person name="Nattanmai G."/>
            <person name="Randall L."/>
            <person name="Jose S."/>
            <person name="Gao Y."/>
            <person name="Eisenberg T."/>
            <person name="Delmonte P."/>
            <person name="Blom J."/>
            <person name="Mitchell K.K."/>
        </authorList>
    </citation>
    <scope>NUCLEOTIDE SEQUENCE [LARGE SCALE GENOMIC DNA]</scope>
    <source>
        <strain evidence="18 19">SQ9-PEA</strain>
    </source>
</reference>
<dbReference type="NCBIfam" id="TIGR00110">
    <property type="entry name" value="ilvD"/>
    <property type="match status" value="1"/>
</dbReference>
<comment type="function">
    <text evidence="15">Functions in the biosynthesis of branched-chain amino acids. Catalyzes the dehydration of (2R,3R)-2,3-dihydroxy-3-methylpentanoate (2,3-dihydroxy-3-methylvalerate) into 2-oxo-3-methylpentanoate (2-oxo-3-methylvalerate) and of (2R)-2,3-dihydroxy-3-methylbutanoate (2,3-dihydroxyisovalerate) into 2-oxo-3-methylbutanoate (2-oxoisovalerate), the penultimate precursor to L-isoleucine and L-valine, respectively.</text>
</comment>
<dbReference type="InterPro" id="IPR042096">
    <property type="entry name" value="Dihydro-acid_dehy_C"/>
</dbReference>
<keyword evidence="19" id="KW-1185">Reference proteome</keyword>
<dbReference type="Pfam" id="PF24877">
    <property type="entry name" value="ILV_EDD_C"/>
    <property type="match status" value="1"/>
</dbReference>
<dbReference type="PROSITE" id="PS00887">
    <property type="entry name" value="ILVD_EDD_2"/>
    <property type="match status" value="1"/>
</dbReference>
<feature type="active site" description="Proton acceptor" evidence="15">
    <location>
        <position position="481"/>
    </location>
</feature>
<dbReference type="InterPro" id="IPR056740">
    <property type="entry name" value="ILV_EDD_C"/>
</dbReference>
<evidence type="ECO:0000256" key="4">
    <source>
        <dbReference type="ARBA" id="ARBA00022714"/>
    </source>
</evidence>
<comment type="pathway">
    <text evidence="12 15">Amino-acid biosynthesis; L-valine biosynthesis; L-valine from pyruvate: step 3/4.</text>
</comment>
<comment type="cofactor">
    <cofactor evidence="1 15">
        <name>Mg(2+)</name>
        <dbReference type="ChEBI" id="CHEBI:18420"/>
    </cofactor>
</comment>
<organism evidence="18 19">
    <name type="scientific">Streptococcus sciuri</name>
    <dbReference type="NCBI Taxonomy" id="2973939"/>
    <lineage>
        <taxon>Bacteria</taxon>
        <taxon>Bacillati</taxon>
        <taxon>Bacillota</taxon>
        <taxon>Bacilli</taxon>
        <taxon>Lactobacillales</taxon>
        <taxon>Streptococcaceae</taxon>
        <taxon>Streptococcus</taxon>
    </lineage>
</organism>
<feature type="binding site" description="via carbamate group" evidence="15">
    <location>
        <position position="134"/>
    </location>
    <ligand>
        <name>Mg(2+)</name>
        <dbReference type="ChEBI" id="CHEBI:18420"/>
    </ligand>
</feature>
<dbReference type="InterPro" id="IPR050165">
    <property type="entry name" value="DHAD_IlvD/Edd"/>
</dbReference>
<evidence type="ECO:0000313" key="18">
    <source>
        <dbReference type="EMBL" id="MCS4487810.1"/>
    </source>
</evidence>
<dbReference type="PANTHER" id="PTHR21000">
    <property type="entry name" value="DIHYDROXY-ACID DEHYDRATASE DAD"/>
    <property type="match status" value="1"/>
</dbReference>
<dbReference type="Gene3D" id="3.50.30.80">
    <property type="entry name" value="IlvD/EDD C-terminal domain-like"/>
    <property type="match status" value="1"/>
</dbReference>
<evidence type="ECO:0000256" key="1">
    <source>
        <dbReference type="ARBA" id="ARBA00001946"/>
    </source>
</evidence>
<name>A0ABT2F5Q5_9STRE</name>
<evidence type="ECO:0000256" key="12">
    <source>
        <dbReference type="ARBA" id="ARBA00029436"/>
    </source>
</evidence>
<evidence type="ECO:0000256" key="9">
    <source>
        <dbReference type="ARBA" id="ARBA00023239"/>
    </source>
</evidence>
<keyword evidence="7 15" id="KW-0408">Iron</keyword>
<evidence type="ECO:0000256" key="6">
    <source>
        <dbReference type="ARBA" id="ARBA00022842"/>
    </source>
</evidence>
<comment type="cofactor">
    <cofactor evidence="15">
        <name>[2Fe-2S] cluster</name>
        <dbReference type="ChEBI" id="CHEBI:190135"/>
    </cofactor>
    <text evidence="15">Binds 1 [2Fe-2S] cluster per subunit. This cluster acts as a Lewis acid cofactor.</text>
</comment>
<evidence type="ECO:0000259" key="17">
    <source>
        <dbReference type="Pfam" id="PF24877"/>
    </source>
</evidence>
<evidence type="ECO:0000256" key="10">
    <source>
        <dbReference type="ARBA" id="ARBA00023304"/>
    </source>
</evidence>
<comment type="caution">
    <text evidence="18">The sequence shown here is derived from an EMBL/GenBank/DDBJ whole genome shotgun (WGS) entry which is preliminary data.</text>
</comment>
<dbReference type="InterPro" id="IPR004404">
    <property type="entry name" value="DihydroxyA_deHydtase"/>
</dbReference>
<comment type="catalytic activity">
    <reaction evidence="11">
        <text>(2R)-2,3-dihydroxy-3-methylbutanoate = 3-methyl-2-oxobutanoate + H2O</text>
        <dbReference type="Rhea" id="RHEA:24809"/>
        <dbReference type="ChEBI" id="CHEBI:11851"/>
        <dbReference type="ChEBI" id="CHEBI:15377"/>
        <dbReference type="ChEBI" id="CHEBI:49072"/>
        <dbReference type="EC" id="4.2.1.9"/>
    </reaction>
    <physiologicalReaction direction="left-to-right" evidence="11">
        <dbReference type="Rhea" id="RHEA:24810"/>
    </physiologicalReaction>
</comment>
<dbReference type="EMBL" id="JANUXX010000001">
    <property type="protein sequence ID" value="MCS4487810.1"/>
    <property type="molecule type" value="Genomic_DNA"/>
</dbReference>
<evidence type="ECO:0000256" key="7">
    <source>
        <dbReference type="ARBA" id="ARBA00023004"/>
    </source>
</evidence>
<dbReference type="PANTHER" id="PTHR21000:SF5">
    <property type="entry name" value="DIHYDROXY-ACID DEHYDRATASE, MITOCHONDRIAL"/>
    <property type="match status" value="1"/>
</dbReference>
<feature type="binding site" evidence="15">
    <location>
        <position position="59"/>
    </location>
    <ligand>
        <name>[2Fe-2S] cluster</name>
        <dbReference type="ChEBI" id="CHEBI:190135"/>
    </ligand>
</feature>
<dbReference type="InterPro" id="IPR000581">
    <property type="entry name" value="ILV_EDD_N"/>
</dbReference>
<feature type="binding site" evidence="15">
    <location>
        <position position="133"/>
    </location>
    <ligand>
        <name>Mg(2+)</name>
        <dbReference type="ChEBI" id="CHEBI:18420"/>
    </ligand>
</feature>
<protein>
    <recommendedName>
        <fullName evidence="14 15">Dihydroxy-acid dehydratase</fullName>
        <shortName evidence="15">DAD</shortName>
        <ecNumber evidence="14 15">4.2.1.9</ecNumber>
    </recommendedName>
</protein>
<comment type="caution">
    <text evidence="15">Lacks conserved residue(s) required for the propagation of feature annotation.</text>
</comment>
<keyword evidence="5 15" id="KW-0479">Metal-binding</keyword>
<feature type="binding site" evidence="15">
    <location>
        <position position="455"/>
    </location>
    <ligand>
        <name>Mg(2+)</name>
        <dbReference type="ChEBI" id="CHEBI:18420"/>
    </ligand>
</feature>
<accession>A0ABT2F5Q5</accession>
<evidence type="ECO:0000256" key="14">
    <source>
        <dbReference type="ARBA" id="ARBA00029490"/>
    </source>
</evidence>
<dbReference type="HAMAP" id="MF_00012">
    <property type="entry name" value="IlvD"/>
    <property type="match status" value="1"/>
</dbReference>
<dbReference type="Proteomes" id="UP001206548">
    <property type="component" value="Unassembled WGS sequence"/>
</dbReference>
<dbReference type="InterPro" id="IPR037237">
    <property type="entry name" value="IlvD/EDD_N"/>
</dbReference>
<dbReference type="RefSeq" id="WP_259137208.1">
    <property type="nucleotide sequence ID" value="NZ_JANUXX010000001.1"/>
</dbReference>